<feature type="domain" description="ABC3 transporter permease C-terminal" evidence="7">
    <location>
        <begin position="272"/>
        <end position="389"/>
    </location>
</feature>
<dbReference type="PANTHER" id="PTHR43738:SF2">
    <property type="entry name" value="ABC TRANSPORTER PERMEASE"/>
    <property type="match status" value="1"/>
</dbReference>
<evidence type="ECO:0000256" key="1">
    <source>
        <dbReference type="ARBA" id="ARBA00004651"/>
    </source>
</evidence>
<evidence type="ECO:0000259" key="7">
    <source>
        <dbReference type="Pfam" id="PF02687"/>
    </source>
</evidence>
<evidence type="ECO:0000256" key="2">
    <source>
        <dbReference type="ARBA" id="ARBA00022475"/>
    </source>
</evidence>
<dbReference type="Pfam" id="PF02687">
    <property type="entry name" value="FtsX"/>
    <property type="match status" value="1"/>
</dbReference>
<dbReference type="InterPro" id="IPR003838">
    <property type="entry name" value="ABC3_permease_C"/>
</dbReference>
<evidence type="ECO:0000313" key="9">
    <source>
        <dbReference type="EMBL" id="NEK20006.1"/>
    </source>
</evidence>
<keyword evidence="5 6" id="KW-0472">Membrane</keyword>
<organism evidence="9 10">
    <name type="scientific">Rhizobium leguminosarum</name>
    <dbReference type="NCBI Taxonomy" id="384"/>
    <lineage>
        <taxon>Bacteria</taxon>
        <taxon>Pseudomonadati</taxon>
        <taxon>Pseudomonadota</taxon>
        <taxon>Alphaproteobacteria</taxon>
        <taxon>Hyphomicrobiales</taxon>
        <taxon>Rhizobiaceae</taxon>
        <taxon>Rhizobium/Agrobacterium group</taxon>
        <taxon>Rhizobium</taxon>
    </lineage>
</organism>
<accession>A0A7K3VS40</accession>
<sequence length="399" mass="41154">MSSALKQIFLMIRVNLGSLPRRLWISLSMVLSVALVVAVLAGFLAMARGFEAALQGAGSTGIAVILGGGTNQETGSDVPAEAIRSLAAMSGDTGIARDGAGGLMLSRETVVPIDVRASDGADQTLSLRGMDVAGPGLRERARLSEGRLFSPGAREIVVGARIAQTFPGFAVGETVRLGAVDWRVAGHFTSRGNAFESEIWADLEAVQSAFDRQGQVQSLRVRLDGAGGLPVLQEHLSAFPGAPLTALSEADLYAAQSELTASLIRLFGWPLALLMAVGATAGALNTMMSSVSDRTVEIATLRLLGFGRLPAFTATWVEAVALSITGAALGILASWLAFNGWQASTMGANNTKMAFQLDVTADVALTAGLLGLAIGVIGGALPALSGTRLPLTSALRARG</sequence>
<dbReference type="RefSeq" id="WP_164050179.1">
    <property type="nucleotide sequence ID" value="NZ_WUFV01000035.1"/>
</dbReference>
<evidence type="ECO:0000256" key="4">
    <source>
        <dbReference type="ARBA" id="ARBA00022989"/>
    </source>
</evidence>
<evidence type="ECO:0000256" key="3">
    <source>
        <dbReference type="ARBA" id="ARBA00022692"/>
    </source>
</evidence>
<feature type="transmembrane region" description="Helical" evidence="6">
    <location>
        <begin position="23"/>
        <end position="45"/>
    </location>
</feature>
<feature type="transmembrane region" description="Helical" evidence="6">
    <location>
        <begin position="266"/>
        <end position="284"/>
    </location>
</feature>
<dbReference type="AlphaFoldDB" id="A0A7K3VS40"/>
<dbReference type="GO" id="GO:0005886">
    <property type="term" value="C:plasma membrane"/>
    <property type="evidence" value="ECO:0007669"/>
    <property type="project" value="UniProtKB-SubCell"/>
</dbReference>
<evidence type="ECO:0000313" key="10">
    <source>
        <dbReference type="Proteomes" id="UP000471705"/>
    </source>
</evidence>
<name>A0A7K3VS40_RHILE</name>
<dbReference type="EMBL" id="WUFV01000035">
    <property type="protein sequence ID" value="NEK20006.1"/>
    <property type="molecule type" value="Genomic_DNA"/>
</dbReference>
<feature type="transmembrane region" description="Helical" evidence="6">
    <location>
        <begin position="316"/>
        <end position="338"/>
    </location>
</feature>
<evidence type="ECO:0000256" key="6">
    <source>
        <dbReference type="SAM" id="Phobius"/>
    </source>
</evidence>
<keyword evidence="3 6" id="KW-0812">Transmembrane</keyword>
<dbReference type="InterPro" id="IPR051125">
    <property type="entry name" value="ABC-4/HrtB_transporter"/>
</dbReference>
<protein>
    <submittedName>
        <fullName evidence="9">ABC transporter permease</fullName>
    </submittedName>
</protein>
<keyword evidence="2" id="KW-1003">Cell membrane</keyword>
<comment type="caution">
    <text evidence="9">The sequence shown here is derived from an EMBL/GenBank/DDBJ whole genome shotgun (WGS) entry which is preliminary data.</text>
</comment>
<gene>
    <name evidence="9" type="ORF">GR257_35175</name>
</gene>
<dbReference type="Pfam" id="PF12704">
    <property type="entry name" value="MacB_PCD"/>
    <property type="match status" value="1"/>
</dbReference>
<evidence type="ECO:0000259" key="8">
    <source>
        <dbReference type="Pfam" id="PF12704"/>
    </source>
</evidence>
<comment type="subcellular location">
    <subcellularLocation>
        <location evidence="1">Cell membrane</location>
        <topology evidence="1">Multi-pass membrane protein</topology>
    </subcellularLocation>
</comment>
<dbReference type="PANTHER" id="PTHR43738">
    <property type="entry name" value="ABC TRANSPORTER, MEMBRANE PROTEIN"/>
    <property type="match status" value="1"/>
</dbReference>
<dbReference type="Proteomes" id="UP000471705">
    <property type="component" value="Unassembled WGS sequence"/>
</dbReference>
<feature type="domain" description="MacB-like periplasmic core" evidence="8">
    <location>
        <begin position="29"/>
        <end position="224"/>
    </location>
</feature>
<feature type="transmembrane region" description="Helical" evidence="6">
    <location>
        <begin position="359"/>
        <end position="381"/>
    </location>
</feature>
<keyword evidence="4 6" id="KW-1133">Transmembrane helix</keyword>
<evidence type="ECO:0000256" key="5">
    <source>
        <dbReference type="ARBA" id="ARBA00023136"/>
    </source>
</evidence>
<reference evidence="9 10" key="1">
    <citation type="submission" date="2019-12" db="EMBL/GenBank/DDBJ databases">
        <title>Rhizobium genotypes associated with high levels of biological nitrogen fixation by grain legumes in a temperate-maritime cropping system.</title>
        <authorList>
            <person name="Maluk M."/>
            <person name="Francesc Ferrando Molina F."/>
            <person name="Lopez Del Egido L."/>
            <person name="Lafos M."/>
            <person name="Langarica-Fuentes A."/>
            <person name="Gebre Yohannes G."/>
            <person name="Young M.W."/>
            <person name="Martin P."/>
            <person name="Gantlett R."/>
            <person name="Kenicer G."/>
            <person name="Hawes C."/>
            <person name="Begg G.S."/>
            <person name="Quilliam R.S."/>
            <person name="Squire G.R."/>
            <person name="Poole P.S."/>
            <person name="Young P.W."/>
            <person name="Iannetta P.M."/>
            <person name="James E.K."/>
        </authorList>
    </citation>
    <scope>NUCLEOTIDE SEQUENCE [LARGE SCALE GENOMIC DNA]</scope>
    <source>
        <strain evidence="9 10">JHI54</strain>
    </source>
</reference>
<dbReference type="InterPro" id="IPR025857">
    <property type="entry name" value="MacB_PCD"/>
</dbReference>
<proteinExistence type="predicted"/>